<dbReference type="Proteomes" id="UP000807306">
    <property type="component" value="Unassembled WGS sequence"/>
</dbReference>
<keyword evidence="4 7" id="KW-1133">Transmembrane helix</keyword>
<keyword evidence="2" id="KW-1003">Cell membrane</keyword>
<keyword evidence="3 7" id="KW-0812">Transmembrane</keyword>
<dbReference type="EMBL" id="MU157896">
    <property type="protein sequence ID" value="KAF9524628.1"/>
    <property type="molecule type" value="Genomic_DNA"/>
</dbReference>
<evidence type="ECO:0000256" key="5">
    <source>
        <dbReference type="ARBA" id="ARBA00023136"/>
    </source>
</evidence>
<name>A0A9P6JL86_9AGAR</name>
<evidence type="ECO:0000256" key="2">
    <source>
        <dbReference type="ARBA" id="ARBA00022475"/>
    </source>
</evidence>
<evidence type="ECO:0000256" key="4">
    <source>
        <dbReference type="ARBA" id="ARBA00022989"/>
    </source>
</evidence>
<keyword evidence="5 7" id="KW-0472">Membrane</keyword>
<evidence type="ECO:0000313" key="10">
    <source>
        <dbReference type="Proteomes" id="UP000807306"/>
    </source>
</evidence>
<dbReference type="GO" id="GO:0005886">
    <property type="term" value="C:plasma membrane"/>
    <property type="evidence" value="ECO:0007669"/>
    <property type="project" value="UniProtKB-SubCell"/>
</dbReference>
<feature type="region of interest" description="Disordered" evidence="6">
    <location>
        <begin position="28"/>
        <end position="51"/>
    </location>
</feature>
<proteinExistence type="predicted"/>
<keyword evidence="10" id="KW-1185">Reference proteome</keyword>
<dbReference type="PANTHER" id="PTHR34187">
    <property type="entry name" value="FGR18P"/>
    <property type="match status" value="1"/>
</dbReference>
<dbReference type="InterPro" id="IPR003807">
    <property type="entry name" value="DUF202"/>
</dbReference>
<evidence type="ECO:0000256" key="3">
    <source>
        <dbReference type="ARBA" id="ARBA00022692"/>
    </source>
</evidence>
<organism evidence="9 10">
    <name type="scientific">Crepidotus variabilis</name>
    <dbReference type="NCBI Taxonomy" id="179855"/>
    <lineage>
        <taxon>Eukaryota</taxon>
        <taxon>Fungi</taxon>
        <taxon>Dikarya</taxon>
        <taxon>Basidiomycota</taxon>
        <taxon>Agaricomycotina</taxon>
        <taxon>Agaricomycetes</taxon>
        <taxon>Agaricomycetidae</taxon>
        <taxon>Agaricales</taxon>
        <taxon>Agaricineae</taxon>
        <taxon>Crepidotaceae</taxon>
        <taxon>Crepidotus</taxon>
    </lineage>
</organism>
<feature type="transmembrane region" description="Helical" evidence="7">
    <location>
        <begin position="178"/>
        <end position="196"/>
    </location>
</feature>
<reference evidence="9" key="1">
    <citation type="submission" date="2020-11" db="EMBL/GenBank/DDBJ databases">
        <authorList>
            <consortium name="DOE Joint Genome Institute"/>
            <person name="Ahrendt S."/>
            <person name="Riley R."/>
            <person name="Andreopoulos W."/>
            <person name="Labutti K."/>
            <person name="Pangilinan J."/>
            <person name="Ruiz-Duenas F.J."/>
            <person name="Barrasa J.M."/>
            <person name="Sanchez-Garcia M."/>
            <person name="Camarero S."/>
            <person name="Miyauchi S."/>
            <person name="Serrano A."/>
            <person name="Linde D."/>
            <person name="Babiker R."/>
            <person name="Drula E."/>
            <person name="Ayuso-Fernandez I."/>
            <person name="Pacheco R."/>
            <person name="Padilla G."/>
            <person name="Ferreira P."/>
            <person name="Barriuso J."/>
            <person name="Kellner H."/>
            <person name="Castanera R."/>
            <person name="Alfaro M."/>
            <person name="Ramirez L."/>
            <person name="Pisabarro A.G."/>
            <person name="Kuo A."/>
            <person name="Tritt A."/>
            <person name="Lipzen A."/>
            <person name="He G."/>
            <person name="Yan M."/>
            <person name="Ng V."/>
            <person name="Cullen D."/>
            <person name="Martin F."/>
            <person name="Rosso M.-N."/>
            <person name="Henrissat B."/>
            <person name="Hibbett D."/>
            <person name="Martinez A.T."/>
            <person name="Grigoriev I.V."/>
        </authorList>
    </citation>
    <scope>NUCLEOTIDE SEQUENCE</scope>
    <source>
        <strain evidence="9">CBS 506.95</strain>
    </source>
</reference>
<dbReference type="InterPro" id="IPR052053">
    <property type="entry name" value="IM_YidH-like"/>
</dbReference>
<dbReference type="OrthoDB" id="199599at2759"/>
<evidence type="ECO:0000313" key="9">
    <source>
        <dbReference type="EMBL" id="KAF9524628.1"/>
    </source>
</evidence>
<evidence type="ECO:0000256" key="1">
    <source>
        <dbReference type="ARBA" id="ARBA00004651"/>
    </source>
</evidence>
<evidence type="ECO:0000256" key="6">
    <source>
        <dbReference type="SAM" id="MobiDB-lite"/>
    </source>
</evidence>
<dbReference type="AlphaFoldDB" id="A0A9P6JL86"/>
<accession>A0A9P6JL86</accession>
<feature type="transmembrane region" description="Helical" evidence="7">
    <location>
        <begin position="104"/>
        <end position="126"/>
    </location>
</feature>
<comment type="subcellular location">
    <subcellularLocation>
        <location evidence="1">Cell membrane</location>
        <topology evidence="1">Multi-pass membrane protein</topology>
    </subcellularLocation>
</comment>
<evidence type="ECO:0000256" key="7">
    <source>
        <dbReference type="SAM" id="Phobius"/>
    </source>
</evidence>
<evidence type="ECO:0000259" key="8">
    <source>
        <dbReference type="Pfam" id="PF02656"/>
    </source>
</evidence>
<protein>
    <recommendedName>
        <fullName evidence="8">DUF202 domain-containing protein</fullName>
    </recommendedName>
</protein>
<dbReference type="PANTHER" id="PTHR34187:SF2">
    <property type="entry name" value="DUF202 DOMAIN-CONTAINING PROTEIN"/>
    <property type="match status" value="1"/>
</dbReference>
<feature type="transmembrane region" description="Helical" evidence="7">
    <location>
        <begin position="138"/>
        <end position="158"/>
    </location>
</feature>
<dbReference type="Pfam" id="PF02656">
    <property type="entry name" value="DUF202"/>
    <property type="match status" value="1"/>
</dbReference>
<sequence length="200" mass="21758">MDQAPHFVINNSATPDIDTVVRPAHFEPNGSQLSKSVSHGQTASDFKELRESRKSARVVTKDVKYASSTTEETSRNTTSLHPIQLRLLNCGSVARDHLALERTYLAYVRTSLGLGSAGVALMQFLLLGHTTKRFAKPVGASLVAIAIITLALGARRYFTVQRNLVDGRFQTAAAEISLITFSLSSVVAITVVLMIIRSMD</sequence>
<feature type="compositionally biased region" description="Polar residues" evidence="6">
    <location>
        <begin position="29"/>
        <end position="44"/>
    </location>
</feature>
<gene>
    <name evidence="9" type="ORF">CPB83DRAFT_861018</name>
</gene>
<comment type="caution">
    <text evidence="9">The sequence shown here is derived from an EMBL/GenBank/DDBJ whole genome shotgun (WGS) entry which is preliminary data.</text>
</comment>
<feature type="domain" description="DUF202" evidence="8">
    <location>
        <begin position="95"/>
        <end position="162"/>
    </location>
</feature>